<feature type="region of interest" description="Disordered" evidence="9">
    <location>
        <begin position="1"/>
        <end position="22"/>
    </location>
</feature>
<dbReference type="PANTHER" id="PTHR46271">
    <property type="entry name" value="HOMEOBOX PROTEIN, PUTATIVE-RELATED"/>
    <property type="match status" value="1"/>
</dbReference>
<keyword evidence="2" id="KW-0805">Transcription regulation</keyword>
<dbReference type="InterPro" id="IPR017970">
    <property type="entry name" value="Homeobox_CS"/>
</dbReference>
<evidence type="ECO:0000256" key="3">
    <source>
        <dbReference type="ARBA" id="ARBA00023125"/>
    </source>
</evidence>
<evidence type="ECO:0000313" key="11">
    <source>
        <dbReference type="EMBL" id="KAK2718571.1"/>
    </source>
</evidence>
<evidence type="ECO:0000256" key="1">
    <source>
        <dbReference type="ARBA" id="ARBA00004123"/>
    </source>
</evidence>
<dbReference type="FunFam" id="1.10.10.60:FF:000071">
    <property type="entry name" value="Retinal homeobox gene 2"/>
    <property type="match status" value="1"/>
</dbReference>
<accession>A0AA88LAT6</accession>
<keyword evidence="4 7" id="KW-0371">Homeobox</keyword>
<name>A0AA88LAT6_ARTSF</name>
<dbReference type="PANTHER" id="PTHR46271:SF4">
    <property type="entry name" value="HOMEOBOX PROTEIN, PUTATIVE-RELATED"/>
    <property type="match status" value="1"/>
</dbReference>
<evidence type="ECO:0000256" key="4">
    <source>
        <dbReference type="ARBA" id="ARBA00023155"/>
    </source>
</evidence>
<dbReference type="Pfam" id="PF00046">
    <property type="entry name" value="Homeodomain"/>
    <property type="match status" value="1"/>
</dbReference>
<dbReference type="GO" id="GO:0045944">
    <property type="term" value="P:positive regulation of transcription by RNA polymerase II"/>
    <property type="evidence" value="ECO:0007669"/>
    <property type="project" value="InterPro"/>
</dbReference>
<protein>
    <recommendedName>
        <fullName evidence="10">Homeobox domain-containing protein</fullName>
    </recommendedName>
</protein>
<feature type="compositionally biased region" description="Basic and acidic residues" evidence="9">
    <location>
        <begin position="1"/>
        <end position="17"/>
    </location>
</feature>
<comment type="subcellular location">
    <subcellularLocation>
        <location evidence="1 7 8">Nucleus</location>
    </subcellularLocation>
</comment>
<dbReference type="InterPro" id="IPR043562">
    <property type="entry name" value="RAX/RAX2"/>
</dbReference>
<dbReference type="GO" id="GO:0000978">
    <property type="term" value="F:RNA polymerase II cis-regulatory region sequence-specific DNA binding"/>
    <property type="evidence" value="ECO:0007669"/>
    <property type="project" value="TreeGrafter"/>
</dbReference>
<dbReference type="PROSITE" id="PS50071">
    <property type="entry name" value="HOMEOBOX_2"/>
    <property type="match status" value="1"/>
</dbReference>
<proteinExistence type="predicted"/>
<keyword evidence="12" id="KW-1185">Reference proteome</keyword>
<dbReference type="InterPro" id="IPR009057">
    <property type="entry name" value="Homeodomain-like_sf"/>
</dbReference>
<evidence type="ECO:0000256" key="9">
    <source>
        <dbReference type="SAM" id="MobiDB-lite"/>
    </source>
</evidence>
<feature type="DNA-binding region" description="Homeobox" evidence="7">
    <location>
        <begin position="118"/>
        <end position="177"/>
    </location>
</feature>
<dbReference type="CDD" id="cd00086">
    <property type="entry name" value="homeodomain"/>
    <property type="match status" value="1"/>
</dbReference>
<dbReference type="GO" id="GO:0000981">
    <property type="term" value="F:DNA-binding transcription factor activity, RNA polymerase II-specific"/>
    <property type="evidence" value="ECO:0007669"/>
    <property type="project" value="InterPro"/>
</dbReference>
<evidence type="ECO:0000256" key="2">
    <source>
        <dbReference type="ARBA" id="ARBA00023015"/>
    </source>
</evidence>
<keyword evidence="6 7" id="KW-0539">Nucleus</keyword>
<dbReference type="GO" id="GO:0005634">
    <property type="term" value="C:nucleus"/>
    <property type="evidence" value="ECO:0007669"/>
    <property type="project" value="UniProtKB-SubCell"/>
</dbReference>
<evidence type="ECO:0000256" key="8">
    <source>
        <dbReference type="RuleBase" id="RU000682"/>
    </source>
</evidence>
<sequence length="319" mass="35857">MPELEQMEKQSLNEDKNQGNSEVYPQLKVKQDMLAQPQFAGYSIDAILGFRDHLVQRRIFSENNCKNEGTCEEDKDSVAVSPHRSLHSPDVTQPDCSLSDCESLADNSPNDSKQVKKHRRNRTTFTTYQLHELERAFEKSHYPDVYSREELAMKVQLPEVRVQVWFQNRRAKWRRQEKMEASHQLRKLQHDLTGMSSVLNARTLPNGIPIGLESWLSPPLLASSLPGFLAHPQAGYPSYIASGPSLGLPQGFNGLSSLMGSSFGQFGHNIGNPGSLPSTSIAEVKEAVFNEEIQNSSLNALRLRAKEHMDTIAKELKTT</sequence>
<reference evidence="11" key="1">
    <citation type="submission" date="2023-07" db="EMBL/GenBank/DDBJ databases">
        <title>Chromosome-level genome assembly of Artemia franciscana.</title>
        <authorList>
            <person name="Jo E."/>
        </authorList>
    </citation>
    <scope>NUCLEOTIDE SEQUENCE</scope>
    <source>
        <tissue evidence="11">Whole body</tissue>
    </source>
</reference>
<dbReference type="AlphaFoldDB" id="A0AA88LAT6"/>
<evidence type="ECO:0000256" key="5">
    <source>
        <dbReference type="ARBA" id="ARBA00023163"/>
    </source>
</evidence>
<keyword evidence="3 7" id="KW-0238">DNA-binding</keyword>
<feature type="region of interest" description="Disordered" evidence="9">
    <location>
        <begin position="77"/>
        <end position="120"/>
    </location>
</feature>
<dbReference type="SUPFAM" id="SSF46689">
    <property type="entry name" value="Homeodomain-like"/>
    <property type="match status" value="1"/>
</dbReference>
<dbReference type="SMART" id="SM00389">
    <property type="entry name" value="HOX"/>
    <property type="match status" value="1"/>
</dbReference>
<keyword evidence="5" id="KW-0804">Transcription</keyword>
<gene>
    <name evidence="11" type="ORF">QYM36_005788</name>
</gene>
<dbReference type="PROSITE" id="PS00027">
    <property type="entry name" value="HOMEOBOX_1"/>
    <property type="match status" value="1"/>
</dbReference>
<organism evidence="11 12">
    <name type="scientific">Artemia franciscana</name>
    <name type="common">Brine shrimp</name>
    <name type="synonym">Artemia sanfranciscana</name>
    <dbReference type="NCBI Taxonomy" id="6661"/>
    <lineage>
        <taxon>Eukaryota</taxon>
        <taxon>Metazoa</taxon>
        <taxon>Ecdysozoa</taxon>
        <taxon>Arthropoda</taxon>
        <taxon>Crustacea</taxon>
        <taxon>Branchiopoda</taxon>
        <taxon>Anostraca</taxon>
        <taxon>Artemiidae</taxon>
        <taxon>Artemia</taxon>
    </lineage>
</organism>
<dbReference type="InterPro" id="IPR001356">
    <property type="entry name" value="HD"/>
</dbReference>
<evidence type="ECO:0000313" key="12">
    <source>
        <dbReference type="Proteomes" id="UP001187531"/>
    </source>
</evidence>
<evidence type="ECO:0000256" key="6">
    <source>
        <dbReference type="ARBA" id="ARBA00023242"/>
    </source>
</evidence>
<dbReference type="EMBL" id="JAVRJZ010000009">
    <property type="protein sequence ID" value="KAK2718571.1"/>
    <property type="molecule type" value="Genomic_DNA"/>
</dbReference>
<evidence type="ECO:0000256" key="7">
    <source>
        <dbReference type="PROSITE-ProRule" id="PRU00108"/>
    </source>
</evidence>
<comment type="caution">
    <text evidence="11">The sequence shown here is derived from an EMBL/GenBank/DDBJ whole genome shotgun (WGS) entry which is preliminary data.</text>
</comment>
<dbReference type="Proteomes" id="UP001187531">
    <property type="component" value="Unassembled WGS sequence"/>
</dbReference>
<feature type="domain" description="Homeobox" evidence="10">
    <location>
        <begin position="116"/>
        <end position="176"/>
    </location>
</feature>
<dbReference type="Gene3D" id="1.10.10.60">
    <property type="entry name" value="Homeodomain-like"/>
    <property type="match status" value="1"/>
</dbReference>
<evidence type="ECO:0000259" key="10">
    <source>
        <dbReference type="PROSITE" id="PS50071"/>
    </source>
</evidence>